<name>A0A923HJL8_9BURK</name>
<evidence type="ECO:0000313" key="2">
    <source>
        <dbReference type="Proteomes" id="UP000634011"/>
    </source>
</evidence>
<protein>
    <submittedName>
        <fullName evidence="1">Uncharacterized protein</fullName>
    </submittedName>
</protein>
<comment type="caution">
    <text evidence="1">The sequence shown here is derived from an EMBL/GenBank/DDBJ whole genome shotgun (WGS) entry which is preliminary data.</text>
</comment>
<organism evidence="1 2">
    <name type="scientific">Undibacterium jejuense</name>
    <dbReference type="NCBI Taxonomy" id="1344949"/>
    <lineage>
        <taxon>Bacteria</taxon>
        <taxon>Pseudomonadati</taxon>
        <taxon>Pseudomonadota</taxon>
        <taxon>Betaproteobacteria</taxon>
        <taxon>Burkholderiales</taxon>
        <taxon>Oxalobacteraceae</taxon>
        <taxon>Undibacterium</taxon>
    </lineage>
</organism>
<reference evidence="1" key="1">
    <citation type="submission" date="2020-08" db="EMBL/GenBank/DDBJ databases">
        <title>Novel species isolated from subtropical streams in China.</title>
        <authorList>
            <person name="Lu H."/>
        </authorList>
    </citation>
    <scope>NUCLEOTIDE SEQUENCE</scope>
    <source>
        <strain evidence="1">KACC 12607</strain>
    </source>
</reference>
<evidence type="ECO:0000313" key="1">
    <source>
        <dbReference type="EMBL" id="MBC3862922.1"/>
    </source>
</evidence>
<keyword evidence="2" id="KW-1185">Reference proteome</keyword>
<proteinExistence type="predicted"/>
<sequence length="342" mass="36813">MLATNLGLSKRLLLGLGTTNVSDIQTQNIHVDIYDQYLTGVGNGAWPTWNNPSGAYVQVVAKNATSLGAVPMFTLYQMAANGDGNLSGLTNPTFMSAYWSNVRLLFQQIKIFGKPVLVNFEPDFWEYAQRASTNADPTSVTALVNSNTDCANLPNNVAGVAQCLLLTARTYAPNAYVGFPPSLASDLYPASVGFMQKLGTAKADFVVMQTLDRDAGCFEAIPQPSYCSRPGTAWYWDETNTNTPNFAQNIAQGSNFNTSLQLPLLWWQTPLGAPSTTPGGSSGQWRDNRVHYFLNHAADLVAAGAIGVVFSAGEVHQTTINTDGGQFKKLSGIYYTSPAALP</sequence>
<gene>
    <name evidence="1" type="ORF">H8K32_12490</name>
</gene>
<dbReference type="Proteomes" id="UP000634011">
    <property type="component" value="Unassembled WGS sequence"/>
</dbReference>
<dbReference type="EMBL" id="JACOFV010000011">
    <property type="protein sequence ID" value="MBC3862922.1"/>
    <property type="molecule type" value="Genomic_DNA"/>
</dbReference>
<accession>A0A923HJL8</accession>
<dbReference type="AlphaFoldDB" id="A0A923HJL8"/>